<keyword evidence="4 9" id="KW-0812">Transmembrane</keyword>
<dbReference type="InterPro" id="IPR044669">
    <property type="entry name" value="YneE/VCCN1/2-like"/>
</dbReference>
<dbReference type="AlphaFoldDB" id="A0A5C5V5Q5"/>
<sequence>MRSYQTRKGFWREAVALQGSITVHVLPSILFFGLLGSIVCAVAWFTQHMFDPSFTLDIRPLGFAGAVLGILLVIRLNAGYDRWWEARTKWGGIVNQSRNLVISAMAYGPHDSEWRENVVRWTAVFPYVAHLSLRSEQPSAETGNLIGIERANELAEANHMPSLVALRLAELLQDATERFAMDGFAFMQIDRERALLIDHIGACERILATPLPRIYSITIRRFILLFLLILPIALLHISDTVWLIPVITMLVAYPLLTLDQIGVELENPFSEDNLSHLPLDDISANIERNLFAMSELKPTKAP</sequence>
<evidence type="ECO:0000256" key="3">
    <source>
        <dbReference type="ARBA" id="ARBA00022475"/>
    </source>
</evidence>
<keyword evidence="5 9" id="KW-1133">Transmembrane helix</keyword>
<keyword evidence="11" id="KW-1185">Reference proteome</keyword>
<dbReference type="EMBL" id="SIHJ01000002">
    <property type="protein sequence ID" value="TWT33866.1"/>
    <property type="molecule type" value="Genomic_DNA"/>
</dbReference>
<evidence type="ECO:0000256" key="5">
    <source>
        <dbReference type="ARBA" id="ARBA00022989"/>
    </source>
</evidence>
<dbReference type="PANTHER" id="PTHR33281:SF19">
    <property type="entry name" value="VOLTAGE-DEPENDENT ANION CHANNEL-FORMING PROTEIN YNEE"/>
    <property type="match status" value="1"/>
</dbReference>
<comment type="caution">
    <text evidence="10">The sequence shown here is derived from an EMBL/GenBank/DDBJ whole genome shotgun (WGS) entry which is preliminary data.</text>
</comment>
<keyword evidence="2" id="KW-0813">Transport</keyword>
<evidence type="ECO:0000256" key="6">
    <source>
        <dbReference type="ARBA" id="ARBA00023065"/>
    </source>
</evidence>
<evidence type="ECO:0000256" key="4">
    <source>
        <dbReference type="ARBA" id="ARBA00022692"/>
    </source>
</evidence>
<dbReference type="GO" id="GO:0005254">
    <property type="term" value="F:chloride channel activity"/>
    <property type="evidence" value="ECO:0007669"/>
    <property type="project" value="InterPro"/>
</dbReference>
<dbReference type="PANTHER" id="PTHR33281">
    <property type="entry name" value="UPF0187 PROTEIN YNEE"/>
    <property type="match status" value="1"/>
</dbReference>
<dbReference type="Pfam" id="PF25539">
    <property type="entry name" value="Bestrophin_2"/>
    <property type="match status" value="1"/>
</dbReference>
<gene>
    <name evidence="10" type="ORF">KOR34_37020</name>
</gene>
<dbReference type="GO" id="GO:0005886">
    <property type="term" value="C:plasma membrane"/>
    <property type="evidence" value="ECO:0007669"/>
    <property type="project" value="UniProtKB-SubCell"/>
</dbReference>
<keyword evidence="3" id="KW-1003">Cell membrane</keyword>
<proteinExistence type="inferred from homology"/>
<evidence type="ECO:0000256" key="8">
    <source>
        <dbReference type="ARBA" id="ARBA00034708"/>
    </source>
</evidence>
<evidence type="ECO:0000313" key="10">
    <source>
        <dbReference type="EMBL" id="TWT33866.1"/>
    </source>
</evidence>
<organism evidence="10 11">
    <name type="scientific">Posidoniimonas corsicana</name>
    <dbReference type="NCBI Taxonomy" id="1938618"/>
    <lineage>
        <taxon>Bacteria</taxon>
        <taxon>Pseudomonadati</taxon>
        <taxon>Planctomycetota</taxon>
        <taxon>Planctomycetia</taxon>
        <taxon>Pirellulales</taxon>
        <taxon>Lacipirellulaceae</taxon>
        <taxon>Posidoniimonas</taxon>
    </lineage>
</organism>
<name>A0A5C5V5Q5_9BACT</name>
<evidence type="ECO:0000256" key="2">
    <source>
        <dbReference type="ARBA" id="ARBA00022448"/>
    </source>
</evidence>
<feature type="transmembrane region" description="Helical" evidence="9">
    <location>
        <begin position="58"/>
        <end position="78"/>
    </location>
</feature>
<evidence type="ECO:0000256" key="7">
    <source>
        <dbReference type="ARBA" id="ARBA00023136"/>
    </source>
</evidence>
<feature type="transmembrane region" description="Helical" evidence="9">
    <location>
        <begin position="222"/>
        <end position="255"/>
    </location>
</feature>
<protein>
    <submittedName>
        <fullName evidence="10">Bestrophin, RFP-TM, chloride channel</fullName>
    </submittedName>
</protein>
<comment type="subcellular location">
    <subcellularLocation>
        <location evidence="1">Cell membrane</location>
        <topology evidence="1">Multi-pass membrane protein</topology>
    </subcellularLocation>
</comment>
<evidence type="ECO:0000256" key="9">
    <source>
        <dbReference type="SAM" id="Phobius"/>
    </source>
</evidence>
<comment type="similarity">
    <text evidence="8">Belongs to the anion channel-forming bestrophin (TC 1.A.46) family.</text>
</comment>
<dbReference type="Proteomes" id="UP000316714">
    <property type="component" value="Unassembled WGS sequence"/>
</dbReference>
<evidence type="ECO:0000256" key="1">
    <source>
        <dbReference type="ARBA" id="ARBA00004651"/>
    </source>
</evidence>
<dbReference type="OrthoDB" id="445589at2"/>
<reference evidence="10 11" key="1">
    <citation type="submission" date="2019-02" db="EMBL/GenBank/DDBJ databases">
        <title>Deep-cultivation of Planctomycetes and their phenomic and genomic characterization uncovers novel biology.</title>
        <authorList>
            <person name="Wiegand S."/>
            <person name="Jogler M."/>
            <person name="Boedeker C."/>
            <person name="Pinto D."/>
            <person name="Vollmers J."/>
            <person name="Rivas-Marin E."/>
            <person name="Kohn T."/>
            <person name="Peeters S.H."/>
            <person name="Heuer A."/>
            <person name="Rast P."/>
            <person name="Oberbeckmann S."/>
            <person name="Bunk B."/>
            <person name="Jeske O."/>
            <person name="Meyerdierks A."/>
            <person name="Storesund J.E."/>
            <person name="Kallscheuer N."/>
            <person name="Luecker S."/>
            <person name="Lage O.M."/>
            <person name="Pohl T."/>
            <person name="Merkel B.J."/>
            <person name="Hornburger P."/>
            <person name="Mueller R.-W."/>
            <person name="Bruemmer F."/>
            <person name="Labrenz M."/>
            <person name="Spormann A.M."/>
            <person name="Op Den Camp H."/>
            <person name="Overmann J."/>
            <person name="Amann R."/>
            <person name="Jetten M.S.M."/>
            <person name="Mascher T."/>
            <person name="Medema M.H."/>
            <person name="Devos D.P."/>
            <person name="Kaster A.-K."/>
            <person name="Ovreas L."/>
            <person name="Rohde M."/>
            <person name="Galperin M.Y."/>
            <person name="Jogler C."/>
        </authorList>
    </citation>
    <scope>NUCLEOTIDE SEQUENCE [LARGE SCALE GENOMIC DNA]</scope>
    <source>
        <strain evidence="10 11">KOR34</strain>
    </source>
</reference>
<accession>A0A5C5V5Q5</accession>
<evidence type="ECO:0000313" key="11">
    <source>
        <dbReference type="Proteomes" id="UP000316714"/>
    </source>
</evidence>
<keyword evidence="7 9" id="KW-0472">Membrane</keyword>
<dbReference type="RefSeq" id="WP_146566842.1">
    <property type="nucleotide sequence ID" value="NZ_SIHJ01000002.1"/>
</dbReference>
<keyword evidence="6" id="KW-0406">Ion transport</keyword>
<feature type="transmembrane region" description="Helical" evidence="9">
    <location>
        <begin position="21"/>
        <end position="46"/>
    </location>
</feature>